<evidence type="ECO:0000256" key="1">
    <source>
        <dbReference type="ARBA" id="ARBA00004123"/>
    </source>
</evidence>
<accession>A0AA88ABJ0</accession>
<dbReference type="PANTHER" id="PTHR12891">
    <property type="entry name" value="DNA REPAIR/TRANSCRIPTION PROTEIN MET18/MMS19"/>
    <property type="match status" value="1"/>
</dbReference>
<evidence type="ECO:0000259" key="7">
    <source>
        <dbReference type="Pfam" id="PF14500"/>
    </source>
</evidence>
<evidence type="ECO:0000256" key="3">
    <source>
        <dbReference type="ARBA" id="ARBA00022737"/>
    </source>
</evidence>
<comment type="caution">
    <text evidence="8">The sequence shown here is derived from an EMBL/GenBank/DDBJ whole genome shotgun (WGS) entry which is preliminary data.</text>
</comment>
<dbReference type="InterPro" id="IPR024687">
    <property type="entry name" value="MMS19_C"/>
</dbReference>
<dbReference type="Proteomes" id="UP001187192">
    <property type="component" value="Unassembled WGS sequence"/>
</dbReference>
<dbReference type="Pfam" id="PF14500">
    <property type="entry name" value="MMS19_N"/>
    <property type="match status" value="2"/>
</dbReference>
<dbReference type="Gene3D" id="1.25.10.10">
    <property type="entry name" value="Leucine-rich Repeat Variant"/>
    <property type="match status" value="1"/>
</dbReference>
<evidence type="ECO:0000256" key="5">
    <source>
        <dbReference type="RuleBase" id="RU367072"/>
    </source>
</evidence>
<keyword evidence="9" id="KW-1185">Reference proteome</keyword>
<dbReference type="InterPro" id="IPR039920">
    <property type="entry name" value="MMS19"/>
</dbReference>
<keyword evidence="5" id="KW-0227">DNA damage</keyword>
<dbReference type="InterPro" id="IPR016024">
    <property type="entry name" value="ARM-type_fold"/>
</dbReference>
<dbReference type="Pfam" id="PF12460">
    <property type="entry name" value="MMS19_C"/>
    <property type="match status" value="1"/>
</dbReference>
<comment type="subcellular location">
    <subcellularLocation>
        <location evidence="1 5">Nucleus</location>
    </subcellularLocation>
</comment>
<dbReference type="GO" id="GO:0005634">
    <property type="term" value="C:nucleus"/>
    <property type="evidence" value="ECO:0007669"/>
    <property type="project" value="UniProtKB-SubCell"/>
</dbReference>
<feature type="domain" description="MMS19 N-terminal" evidence="7">
    <location>
        <begin position="125"/>
        <end position="342"/>
    </location>
</feature>
<feature type="domain" description="MMS19 N-terminal" evidence="7">
    <location>
        <begin position="46"/>
        <end position="97"/>
    </location>
</feature>
<dbReference type="PANTHER" id="PTHR12891:SF0">
    <property type="entry name" value="MMS19 NUCLEOTIDE EXCISION REPAIR PROTEIN HOMOLOG"/>
    <property type="match status" value="1"/>
</dbReference>
<organism evidence="8 9">
    <name type="scientific">Ficus carica</name>
    <name type="common">Common fig</name>
    <dbReference type="NCBI Taxonomy" id="3494"/>
    <lineage>
        <taxon>Eukaryota</taxon>
        <taxon>Viridiplantae</taxon>
        <taxon>Streptophyta</taxon>
        <taxon>Embryophyta</taxon>
        <taxon>Tracheophyta</taxon>
        <taxon>Spermatophyta</taxon>
        <taxon>Magnoliopsida</taxon>
        <taxon>eudicotyledons</taxon>
        <taxon>Gunneridae</taxon>
        <taxon>Pentapetalae</taxon>
        <taxon>rosids</taxon>
        <taxon>fabids</taxon>
        <taxon>Rosales</taxon>
        <taxon>Moraceae</taxon>
        <taxon>Ficeae</taxon>
        <taxon>Ficus</taxon>
    </lineage>
</organism>
<name>A0AA88ABJ0_FICCA</name>
<evidence type="ECO:0000259" key="6">
    <source>
        <dbReference type="Pfam" id="PF12460"/>
    </source>
</evidence>
<reference evidence="8" key="1">
    <citation type="submission" date="2023-07" db="EMBL/GenBank/DDBJ databases">
        <title>draft genome sequence of fig (Ficus carica).</title>
        <authorList>
            <person name="Takahashi T."/>
            <person name="Nishimura K."/>
        </authorList>
    </citation>
    <scope>NUCLEOTIDE SEQUENCE</scope>
</reference>
<keyword evidence="3" id="KW-0677">Repeat</keyword>
<comment type="similarity">
    <text evidence="2 5">Belongs to the MET18/MMS19 family.</text>
</comment>
<evidence type="ECO:0000313" key="8">
    <source>
        <dbReference type="EMBL" id="GMN37131.1"/>
    </source>
</evidence>
<dbReference type="GO" id="GO:0016226">
    <property type="term" value="P:iron-sulfur cluster assembly"/>
    <property type="evidence" value="ECO:0007669"/>
    <property type="project" value="UniProtKB-UniRule"/>
</dbReference>
<comment type="function">
    <text evidence="5">Key component of the cytosolic iron-sulfur protein assembly (CIA) complex, a multiprotein complex that mediates the incorporation of iron-sulfur cluster into apoproteins specifically involved in DNA metabolism and genomic integrity. In the CIA complex, MMS19 acts as an adapter between early-acting CIA components and a subset of cellular target iron-sulfur proteins.</text>
</comment>
<dbReference type="InterPro" id="IPR011989">
    <property type="entry name" value="ARM-like"/>
</dbReference>
<proteinExistence type="inferred from homology"/>
<dbReference type="AlphaFoldDB" id="A0AA88ABJ0"/>
<dbReference type="InterPro" id="IPR029240">
    <property type="entry name" value="MMS19_N"/>
</dbReference>
<dbReference type="SUPFAM" id="SSF48371">
    <property type="entry name" value="ARM repeat"/>
    <property type="match status" value="1"/>
</dbReference>
<dbReference type="GO" id="GO:0006281">
    <property type="term" value="P:DNA repair"/>
    <property type="evidence" value="ECO:0007669"/>
    <property type="project" value="UniProtKB-UniRule"/>
</dbReference>
<evidence type="ECO:0000256" key="2">
    <source>
        <dbReference type="ARBA" id="ARBA00009340"/>
    </source>
</evidence>
<sequence length="1172" mass="130260">MVEPGVLTGHIESYVDTTRSPNEQAASLDSITSLVKNGLLTIEKLVREMEMYLTTTDSVIRARGTLLLAELLTNLALKPLDSVTIHSLIDFFANRLDIFFYQKDVMDSRPFYPVFDVVMAKHAVAADWRALRGALIGCLALLRRKSDAGMVSSIDAKAAAESYLKNLQVQSLGQHDRKLCFELLQCLLVSYPDEVASLGEDVIYLLCESIDGEKDPHCLMLVFHIIPALVQLFPDPSGSLASFIGPLFEILGSYFPIHFTHHIGEDAIVKRDDLSRALMIALSSTPLFEPSVIPLLLEKLSSSLPSAKVDSLKYLCYCSIKYGADRMAKHAGALWSSIKDAISTSLKEPMELSTSESIHGLGFQENEIASEALVLLETVVMQNNDLLLSLIVDDEDVSTIFNTITSYGSYKDVPLQGKQSLVDIMLLCLRNPSRDCFLNFGALYLCMELLAACRDLVIRSRELASNSISAHEKFCCILQSFYVSLIDALCSILATTSNEVAHDVEIYFRLKSLQILATFPEDLLPIPKNVFENILTTLVAIILVDFNQKFLWKLALKALVHIGSFVGGYESEKALSYISVVVEKIVSLVSVDDSSLPFPLKLEAVSEIGASGRNHMLKIVRGLEGAVFANISDCYVHGNVRSVEMAIQLLQFYSEKVIPWINETEGLEEILLRFVTNLWDHVESWISRDVQELFDAIMMAMKLTVGCCSEEIQDIILRKAYTVLSSNLSLLVNKSLSISIPVQLEESQLIQRTENISQRDELVLSLFASVIIAVQPRTEIPDVREILHLFLTTLLMGHVPSAQALGSMINKFDTKSKGVEISREFTLDETIDIIFEPKSGNTHNNGVLEGNGNEMGLADLCLGFVNNRQLQVHAIVGLAWVGKGLLLRGHEKVKDVIRILLECFMPDSSTRTSNLKQGSSENVPDQDLHPSIMKSAADAFHLLLSDSDDCLNKKFHAIIRPLYKQRLFSEVMPLLQSLIKKSDPSFSRSMLYRASAHVISDAPLIVVVTESKKLMSVLLEGLSIFSEGILDKDQLYNLLLILSGILTDKNGQEAVIENAHSVINCLTGLISYPHMMLVRETVIQCLAAMSELPHARIYPMRTKVLQAMSKALDDPKRAVRQEAARCRHACSPFNTSFLFCLDIQQGINCIEIRDFTRTKAFPRPAEKIVTTG</sequence>
<gene>
    <name evidence="8" type="ORF">TIFTF001_006554</name>
</gene>
<evidence type="ECO:0000256" key="4">
    <source>
        <dbReference type="ARBA" id="ARBA00023242"/>
    </source>
</evidence>
<dbReference type="EMBL" id="BTGU01000006">
    <property type="protein sequence ID" value="GMN37131.1"/>
    <property type="molecule type" value="Genomic_DNA"/>
</dbReference>
<feature type="domain" description="MMS19 C-terminal" evidence="6">
    <location>
        <begin position="689"/>
        <end position="1089"/>
    </location>
</feature>
<keyword evidence="5" id="KW-0234">DNA repair</keyword>
<protein>
    <recommendedName>
        <fullName evidence="5">MMS19 nucleotide excision repair protein</fullName>
    </recommendedName>
</protein>
<evidence type="ECO:0000313" key="9">
    <source>
        <dbReference type="Proteomes" id="UP001187192"/>
    </source>
</evidence>
<dbReference type="GO" id="GO:0051604">
    <property type="term" value="P:protein maturation"/>
    <property type="evidence" value="ECO:0007669"/>
    <property type="project" value="UniProtKB-UniRule"/>
</dbReference>
<dbReference type="GO" id="GO:0097361">
    <property type="term" value="C:cytosolic [4Fe-4S] assembly targeting complex"/>
    <property type="evidence" value="ECO:0007669"/>
    <property type="project" value="UniProtKB-UniRule"/>
</dbReference>
<keyword evidence="4 5" id="KW-0539">Nucleus</keyword>